<dbReference type="PANTHER" id="PTHR46917:SF1">
    <property type="entry name" value="MORN REPEAT-CONTAINING PROTEIN 2"/>
    <property type="match status" value="1"/>
</dbReference>
<dbReference type="Gene3D" id="2.20.110.10">
    <property type="entry name" value="Histone H3 K4-specific methyltransferase SET7/9 N-terminal domain"/>
    <property type="match status" value="1"/>
</dbReference>
<sequence length="107" mass="12551">MHGRGVYSFATGAIYDGEFQNSQFHGVGSYRWADGAHYNGGWHFNRYILSILWQILRLKSYLWNLIVVFFAVRMHGDGLYVDKDGVEWRGRFVNGKYDNGRIFHTLR</sequence>
<keyword evidence="1" id="KW-0677">Repeat</keyword>
<proteinExistence type="predicted"/>
<dbReference type="Proteomes" id="UP000028582">
    <property type="component" value="Unassembled WGS sequence"/>
</dbReference>
<dbReference type="AlphaFoldDB" id="A0A081ANG4"/>
<comment type="caution">
    <text evidence="2">The sequence shown here is derived from an EMBL/GenBank/DDBJ whole genome shotgun (WGS) entry which is preliminary data.</text>
</comment>
<dbReference type="InterPro" id="IPR052849">
    <property type="entry name" value="MORN_repeat_protein"/>
</dbReference>
<gene>
    <name evidence="2" type="ORF">F444_05076</name>
</gene>
<reference evidence="2 3" key="1">
    <citation type="submission" date="2013-11" db="EMBL/GenBank/DDBJ databases">
        <title>The Genome Sequence of Phytophthora parasitica P1976.</title>
        <authorList>
            <consortium name="The Broad Institute Genomics Platform"/>
            <person name="Russ C."/>
            <person name="Tyler B."/>
            <person name="Panabieres F."/>
            <person name="Shan W."/>
            <person name="Tripathy S."/>
            <person name="Grunwald N."/>
            <person name="Machado M."/>
            <person name="Johnson C.S."/>
            <person name="Walker B."/>
            <person name="Young S."/>
            <person name="Zeng Q."/>
            <person name="Gargeya S."/>
            <person name="Fitzgerald M."/>
            <person name="Haas B."/>
            <person name="Abouelleil A."/>
            <person name="Allen A.W."/>
            <person name="Alvarado L."/>
            <person name="Arachchi H.M."/>
            <person name="Berlin A.M."/>
            <person name="Chapman S.B."/>
            <person name="Gainer-Dewar J."/>
            <person name="Goldberg J."/>
            <person name="Griggs A."/>
            <person name="Gujja S."/>
            <person name="Hansen M."/>
            <person name="Howarth C."/>
            <person name="Imamovic A."/>
            <person name="Ireland A."/>
            <person name="Larimer J."/>
            <person name="McCowan C."/>
            <person name="Murphy C."/>
            <person name="Pearson M."/>
            <person name="Poon T.W."/>
            <person name="Priest M."/>
            <person name="Roberts A."/>
            <person name="Saif S."/>
            <person name="Shea T."/>
            <person name="Sisk P."/>
            <person name="Sykes S."/>
            <person name="Wortman J."/>
            <person name="Nusbaum C."/>
            <person name="Birren B."/>
        </authorList>
    </citation>
    <scope>NUCLEOTIDE SEQUENCE [LARGE SCALE GENOMIC DNA]</scope>
    <source>
        <strain evidence="2 3">P1976</strain>
    </source>
</reference>
<dbReference type="SUPFAM" id="SSF82185">
    <property type="entry name" value="Histone H3 K4-specific methyltransferase SET7/9 N-terminal domain"/>
    <property type="match status" value="1"/>
</dbReference>
<organism evidence="2 3">
    <name type="scientific">Phytophthora nicotianae P1976</name>
    <dbReference type="NCBI Taxonomy" id="1317066"/>
    <lineage>
        <taxon>Eukaryota</taxon>
        <taxon>Sar</taxon>
        <taxon>Stramenopiles</taxon>
        <taxon>Oomycota</taxon>
        <taxon>Peronosporomycetes</taxon>
        <taxon>Peronosporales</taxon>
        <taxon>Peronosporaceae</taxon>
        <taxon>Phytophthora</taxon>
    </lineage>
</organism>
<dbReference type="Pfam" id="PF02493">
    <property type="entry name" value="MORN"/>
    <property type="match status" value="2"/>
</dbReference>
<evidence type="ECO:0000313" key="3">
    <source>
        <dbReference type="Proteomes" id="UP000028582"/>
    </source>
</evidence>
<evidence type="ECO:0000256" key="1">
    <source>
        <dbReference type="ARBA" id="ARBA00022737"/>
    </source>
</evidence>
<accession>A0A081ANG4</accession>
<dbReference type="InterPro" id="IPR003409">
    <property type="entry name" value="MORN"/>
</dbReference>
<dbReference type="PANTHER" id="PTHR46917">
    <property type="entry name" value="MORN REPEAT-CONTAINING PROTEIN 2"/>
    <property type="match status" value="1"/>
</dbReference>
<dbReference type="SMART" id="SM00698">
    <property type="entry name" value="MORN"/>
    <property type="match status" value="1"/>
</dbReference>
<protein>
    <submittedName>
        <fullName evidence="2">Uncharacterized protein</fullName>
    </submittedName>
</protein>
<name>A0A081ANG4_PHYNI</name>
<evidence type="ECO:0000313" key="2">
    <source>
        <dbReference type="EMBL" id="ETO80425.1"/>
    </source>
</evidence>
<dbReference type="EMBL" id="ANJA01000989">
    <property type="protein sequence ID" value="ETO80425.1"/>
    <property type="molecule type" value="Genomic_DNA"/>
</dbReference>